<name>A0AA38IHM9_9CUCU</name>
<keyword evidence="2" id="KW-1185">Reference proteome</keyword>
<sequence length="110" mass="12094">MSDSCSGSYGQENRWEIVVNSMSARTYTPQKRTPASCAKNAKIPVCCPFWSLSTQSLCLPICERKHASDDNDVLLTLFITVTAYNSPIVGVDLSAVTLHLHRISLSEKST</sequence>
<comment type="caution">
    <text evidence="1">The sequence shown here is derived from an EMBL/GenBank/DDBJ whole genome shotgun (WGS) entry which is preliminary data.</text>
</comment>
<proteinExistence type="predicted"/>
<dbReference type="Proteomes" id="UP001168821">
    <property type="component" value="Unassembled WGS sequence"/>
</dbReference>
<reference evidence="1" key="1">
    <citation type="journal article" date="2023" name="G3 (Bethesda)">
        <title>Whole genome assemblies of Zophobas morio and Tenebrio molitor.</title>
        <authorList>
            <person name="Kaur S."/>
            <person name="Stinson S.A."/>
            <person name="diCenzo G.C."/>
        </authorList>
    </citation>
    <scope>NUCLEOTIDE SEQUENCE</scope>
    <source>
        <strain evidence="1">QUZm001</strain>
    </source>
</reference>
<protein>
    <submittedName>
        <fullName evidence="1">Uncharacterized protein</fullName>
    </submittedName>
</protein>
<dbReference type="AlphaFoldDB" id="A0AA38IHM9"/>
<dbReference type="EMBL" id="JALNTZ010000004">
    <property type="protein sequence ID" value="KAJ3654356.1"/>
    <property type="molecule type" value="Genomic_DNA"/>
</dbReference>
<gene>
    <name evidence="1" type="ORF">Zmor_013549</name>
</gene>
<evidence type="ECO:0000313" key="1">
    <source>
        <dbReference type="EMBL" id="KAJ3654356.1"/>
    </source>
</evidence>
<accession>A0AA38IHM9</accession>
<evidence type="ECO:0000313" key="2">
    <source>
        <dbReference type="Proteomes" id="UP001168821"/>
    </source>
</evidence>
<organism evidence="1 2">
    <name type="scientific">Zophobas morio</name>
    <dbReference type="NCBI Taxonomy" id="2755281"/>
    <lineage>
        <taxon>Eukaryota</taxon>
        <taxon>Metazoa</taxon>
        <taxon>Ecdysozoa</taxon>
        <taxon>Arthropoda</taxon>
        <taxon>Hexapoda</taxon>
        <taxon>Insecta</taxon>
        <taxon>Pterygota</taxon>
        <taxon>Neoptera</taxon>
        <taxon>Endopterygota</taxon>
        <taxon>Coleoptera</taxon>
        <taxon>Polyphaga</taxon>
        <taxon>Cucujiformia</taxon>
        <taxon>Tenebrionidae</taxon>
        <taxon>Zophobas</taxon>
    </lineage>
</organism>